<feature type="compositionally biased region" description="Basic residues" evidence="2">
    <location>
        <begin position="547"/>
        <end position="561"/>
    </location>
</feature>
<reference evidence="4" key="1">
    <citation type="submission" date="2022-11" db="UniProtKB">
        <authorList>
            <consortium name="WormBaseParasite"/>
        </authorList>
    </citation>
    <scope>IDENTIFICATION</scope>
</reference>
<evidence type="ECO:0000313" key="3">
    <source>
        <dbReference type="Proteomes" id="UP000887569"/>
    </source>
</evidence>
<evidence type="ECO:0000256" key="2">
    <source>
        <dbReference type="SAM" id="MobiDB-lite"/>
    </source>
</evidence>
<sequence length="724" mass="82693">WDSTDPRRSSTTACIASEMSRNVEAFAALSRKLDDVNLRLQFQKIKMRYLETETCRQKLIREGIKKDRENISFQLKEMESEFDVLMRSCTTTFHEKTRLDKAVTSANVRSKEASRILSRLQAIVSKDATTKRGVNAVAATDVEVSDASIANEAISVLKQEMENVISAVVKFAASAPSEESLNAIRERANRLRLREAAHASRTNTLREVTARIGEKEKSVMEQRRKLDVLSGTSASLSERLVDCAREAHNDDEMLDVLEKRWRTLSSQATSKSSAEEENERKELQAEVALLEARIEERRREAEEKEEELSRCVDAVVTSRALVKSTEAQLKLEIDAMAKELEESKQRSNQLADEISSRRACLEMRREREMQKRELESVQRLIEEENIRKASIEEQLQSATSNLEQSVAERKELKATRRALAEEIRLLKEEIRYWEHRRSSQLVAAEWRSHNDMEGGELEEAIEEKFGSLVDGGIGEVRRSHGTSIEEIIFSPVEDRLRSNATDNHVATNNRTLDGEQKERAEAVVQQMQKLNWNQQSMKITKTATLSRTKRRSSRHHYHSIRRSAEEKLRAETILQGKCLKVKSTGSRSNLFCEEDGAVYRSSLLKNQGRDRAESTDMNTAKVRSKVAPAEVTTFVAKSRLPRKLPIRRRYKKHKAPTFGNQLFASVEDYTVTTNSFNPNELKATSTPYKRRQACSQRAYKADIAREQLKNRKGTARRDTAITQG</sequence>
<feature type="coiled-coil region" evidence="1">
    <location>
        <begin position="266"/>
        <end position="436"/>
    </location>
</feature>
<evidence type="ECO:0000256" key="1">
    <source>
        <dbReference type="SAM" id="Coils"/>
    </source>
</evidence>
<keyword evidence="1" id="KW-0175">Coiled coil</keyword>
<proteinExistence type="predicted"/>
<accession>A0A914ZVR3</accession>
<name>A0A914ZVR3_PARUN</name>
<feature type="region of interest" description="Disordered" evidence="2">
    <location>
        <begin position="543"/>
        <end position="562"/>
    </location>
</feature>
<dbReference type="WBParaSite" id="PgB32_g012_t05">
    <property type="protein sequence ID" value="PgB32_g012_t05"/>
    <property type="gene ID" value="PgB32_g012"/>
</dbReference>
<protein>
    <submittedName>
        <fullName evidence="4">Uncharacterized protein</fullName>
    </submittedName>
</protein>
<organism evidence="3 4">
    <name type="scientific">Parascaris univalens</name>
    <name type="common">Nematode worm</name>
    <dbReference type="NCBI Taxonomy" id="6257"/>
    <lineage>
        <taxon>Eukaryota</taxon>
        <taxon>Metazoa</taxon>
        <taxon>Ecdysozoa</taxon>
        <taxon>Nematoda</taxon>
        <taxon>Chromadorea</taxon>
        <taxon>Rhabditida</taxon>
        <taxon>Spirurina</taxon>
        <taxon>Ascaridomorpha</taxon>
        <taxon>Ascaridoidea</taxon>
        <taxon>Ascarididae</taxon>
        <taxon>Parascaris</taxon>
    </lineage>
</organism>
<dbReference type="AlphaFoldDB" id="A0A914ZVR3"/>
<keyword evidence="3" id="KW-1185">Reference proteome</keyword>
<evidence type="ECO:0000313" key="4">
    <source>
        <dbReference type="WBParaSite" id="PgB32_g012_t05"/>
    </source>
</evidence>
<dbReference type="Proteomes" id="UP000887569">
    <property type="component" value="Unplaced"/>
</dbReference>